<dbReference type="Proteomes" id="UP000565205">
    <property type="component" value="Unassembled WGS sequence"/>
</dbReference>
<keyword evidence="10" id="KW-0997">Cell inner membrane</keyword>
<dbReference type="EMBL" id="JABXXQ010000026">
    <property type="protein sequence ID" value="NVN29303.1"/>
    <property type="molecule type" value="Genomic_DNA"/>
</dbReference>
<evidence type="ECO:0000313" key="13">
    <source>
        <dbReference type="Proteomes" id="UP000557688"/>
    </source>
</evidence>
<comment type="caution">
    <text evidence="12">The sequence shown here is derived from an EMBL/GenBank/DDBJ whole genome shotgun (WGS) entry which is preliminary data.</text>
</comment>
<keyword evidence="9 10" id="KW-0472">Membrane</keyword>
<dbReference type="EMBL" id="JACHXV010000005">
    <property type="protein sequence ID" value="MBB3173891.1"/>
    <property type="molecule type" value="Genomic_DNA"/>
</dbReference>
<organism evidence="12 14">
    <name type="scientific">Endobacter medicaginis</name>
    <dbReference type="NCBI Taxonomy" id="1181271"/>
    <lineage>
        <taxon>Bacteria</taxon>
        <taxon>Pseudomonadati</taxon>
        <taxon>Pseudomonadota</taxon>
        <taxon>Alphaproteobacteria</taxon>
        <taxon>Acetobacterales</taxon>
        <taxon>Acetobacteraceae</taxon>
        <taxon>Endobacter</taxon>
    </lineage>
</organism>
<dbReference type="PANTHER" id="PTHR35091">
    <property type="entry name" value="FLAGELLAR PROTEIN FLIL"/>
    <property type="match status" value="1"/>
</dbReference>
<accession>A0A850NI38</accession>
<evidence type="ECO:0000256" key="2">
    <source>
        <dbReference type="ARBA" id="ARBA00004162"/>
    </source>
</evidence>
<sequence length="160" mass="17254">MMEADMSEQASENPAAKKRPKWLIMGAAALVVVALGLGGAWKAGLFAHKAGHEAPKLAVAPALLEIPDIVTNLDTGSQRTRFIKLHARLVLPSPDDRIAAEKLVPQVTDTIQTYLRAVTADDLRGAEGTYRLRTALLNRISVTIAPAHITDVLFSELLVQ</sequence>
<keyword evidence="13" id="KW-1185">Reference proteome</keyword>
<evidence type="ECO:0000313" key="11">
    <source>
        <dbReference type="EMBL" id="MBB3173891.1"/>
    </source>
</evidence>
<evidence type="ECO:0000256" key="1">
    <source>
        <dbReference type="ARBA" id="ARBA00002254"/>
    </source>
</evidence>
<dbReference type="Proteomes" id="UP000557688">
    <property type="component" value="Unassembled WGS sequence"/>
</dbReference>
<evidence type="ECO:0000256" key="6">
    <source>
        <dbReference type="ARBA" id="ARBA00022692"/>
    </source>
</evidence>
<evidence type="ECO:0000256" key="9">
    <source>
        <dbReference type="ARBA" id="ARBA00023136"/>
    </source>
</evidence>
<dbReference type="Pfam" id="PF03748">
    <property type="entry name" value="FliL"/>
    <property type="match status" value="1"/>
</dbReference>
<keyword evidence="12" id="KW-0282">Flagellum</keyword>
<dbReference type="PANTHER" id="PTHR35091:SF2">
    <property type="entry name" value="FLAGELLAR PROTEIN FLIL"/>
    <property type="match status" value="1"/>
</dbReference>
<dbReference type="InterPro" id="IPR005503">
    <property type="entry name" value="FliL"/>
</dbReference>
<dbReference type="GO" id="GO:0071978">
    <property type="term" value="P:bacterial-type flagellum-dependent swarming motility"/>
    <property type="evidence" value="ECO:0007669"/>
    <property type="project" value="TreeGrafter"/>
</dbReference>
<dbReference type="GO" id="GO:0005886">
    <property type="term" value="C:plasma membrane"/>
    <property type="evidence" value="ECO:0007669"/>
    <property type="project" value="UniProtKB-SubCell"/>
</dbReference>
<dbReference type="GO" id="GO:0006935">
    <property type="term" value="P:chemotaxis"/>
    <property type="evidence" value="ECO:0007669"/>
    <property type="project" value="UniProtKB-KW"/>
</dbReference>
<keyword evidence="4" id="KW-1003">Cell membrane</keyword>
<name>A0A850NI38_9PROT</name>
<keyword evidence="5 10" id="KW-0145">Chemotaxis</keyword>
<evidence type="ECO:0000313" key="14">
    <source>
        <dbReference type="Proteomes" id="UP000565205"/>
    </source>
</evidence>
<keyword evidence="6" id="KW-0812">Transmembrane</keyword>
<reference evidence="11 13" key="2">
    <citation type="submission" date="2020-08" db="EMBL/GenBank/DDBJ databases">
        <title>Genomic Encyclopedia of Type Strains, Phase III (KMG-III): the genomes of soil and plant-associated and newly described type strains.</title>
        <authorList>
            <person name="Whitman W."/>
        </authorList>
    </citation>
    <scope>NUCLEOTIDE SEQUENCE [LARGE SCALE GENOMIC DNA]</scope>
    <source>
        <strain evidence="11 13">CECT 8088</strain>
    </source>
</reference>
<evidence type="ECO:0000256" key="5">
    <source>
        <dbReference type="ARBA" id="ARBA00022500"/>
    </source>
</evidence>
<evidence type="ECO:0000256" key="3">
    <source>
        <dbReference type="ARBA" id="ARBA00008281"/>
    </source>
</evidence>
<dbReference type="RefSeq" id="WP_176622028.1">
    <property type="nucleotide sequence ID" value="NZ_JABXXQ010000026.1"/>
</dbReference>
<reference evidence="12 14" key="1">
    <citation type="submission" date="2020-06" db="EMBL/GenBank/DDBJ databases">
        <title>Description of novel acetic acid bacteria.</title>
        <authorList>
            <person name="Sombolestani A."/>
        </authorList>
    </citation>
    <scope>NUCLEOTIDE SEQUENCE [LARGE SCALE GENOMIC DNA]</scope>
    <source>
        <strain evidence="12 14">LMG 26838</strain>
    </source>
</reference>
<evidence type="ECO:0000256" key="7">
    <source>
        <dbReference type="ARBA" id="ARBA00022779"/>
    </source>
</evidence>
<keyword evidence="12" id="KW-0969">Cilium</keyword>
<evidence type="ECO:0000256" key="10">
    <source>
        <dbReference type="RuleBase" id="RU364125"/>
    </source>
</evidence>
<evidence type="ECO:0000256" key="8">
    <source>
        <dbReference type="ARBA" id="ARBA00022989"/>
    </source>
</evidence>
<evidence type="ECO:0000256" key="4">
    <source>
        <dbReference type="ARBA" id="ARBA00022475"/>
    </source>
</evidence>
<evidence type="ECO:0000313" key="12">
    <source>
        <dbReference type="EMBL" id="NVN29303.1"/>
    </source>
</evidence>
<protein>
    <recommendedName>
        <fullName evidence="10">Flagellar protein FliL</fullName>
    </recommendedName>
</protein>
<keyword evidence="8" id="KW-1133">Transmembrane helix</keyword>
<keyword evidence="7 10" id="KW-0283">Flagellar rotation</keyword>
<dbReference type="GO" id="GO:0009425">
    <property type="term" value="C:bacterial-type flagellum basal body"/>
    <property type="evidence" value="ECO:0007669"/>
    <property type="project" value="InterPro"/>
</dbReference>
<dbReference type="AlphaFoldDB" id="A0A850NI38"/>
<proteinExistence type="inferred from homology"/>
<comment type="function">
    <text evidence="1 10">Controls the rotational direction of flagella during chemotaxis.</text>
</comment>
<keyword evidence="12" id="KW-0966">Cell projection</keyword>
<gene>
    <name evidence="11" type="ORF">FHR90_001723</name>
    <name evidence="12" type="ORF">HUK83_02980</name>
</gene>
<comment type="subcellular location">
    <subcellularLocation>
        <location evidence="10">Cell inner membrane</location>
    </subcellularLocation>
    <subcellularLocation>
        <location evidence="2">Cell membrane</location>
        <topology evidence="2">Single-pass membrane protein</topology>
    </subcellularLocation>
</comment>
<comment type="similarity">
    <text evidence="3 10">Belongs to the FliL family.</text>
</comment>